<name>E9AF55_LEIMA</name>
<dbReference type="GO" id="GO:0005744">
    <property type="term" value="C:TIM23 mitochondrial import inner membrane translocase complex"/>
    <property type="evidence" value="ECO:0000318"/>
    <property type="project" value="GO_Central"/>
</dbReference>
<gene>
    <name evidence="2" type="ORF">LMJF_35_2310</name>
</gene>
<dbReference type="VEuPathDB" id="TriTrypDB:LMJLV39_350029900"/>
<feature type="compositionally biased region" description="Polar residues" evidence="1">
    <location>
        <begin position="7"/>
        <end position="23"/>
    </location>
</feature>
<dbReference type="eggNOG" id="ENOG502SA7W">
    <property type="taxonomic scope" value="Eukaryota"/>
</dbReference>
<dbReference type="KEGG" id="lma:LMJF_35_2310"/>
<dbReference type="InParanoid" id="E9AF55"/>
<reference evidence="2 3" key="1">
    <citation type="journal article" date="2005" name="Science">
        <title>The genome of the kinetoplastid parasite, Leishmania major.</title>
        <authorList>
            <person name="Ivens A.C."/>
            <person name="Peacock C.S."/>
            <person name="Worthey E.A."/>
            <person name="Murphy L."/>
            <person name="Aggarwal G."/>
            <person name="Berriman M."/>
            <person name="Sisk E."/>
            <person name="Rajandream M.A."/>
            <person name="Adlem E."/>
            <person name="Aert R."/>
            <person name="Anupama A."/>
            <person name="Apostolou Z."/>
            <person name="Attipoe P."/>
            <person name="Bason N."/>
            <person name="Bauser C."/>
            <person name="Beck A."/>
            <person name="Beverley S.M."/>
            <person name="Bianchettin G."/>
            <person name="Borzym K."/>
            <person name="Bothe G."/>
            <person name="Bruschi C.V."/>
            <person name="Collins M."/>
            <person name="Cadag E."/>
            <person name="Ciarloni L."/>
            <person name="Clayton C."/>
            <person name="Coulson R.M."/>
            <person name="Cronin A."/>
            <person name="Cruz A.K."/>
            <person name="Davies R.M."/>
            <person name="De Gaudenzi J."/>
            <person name="Dobson D.E."/>
            <person name="Duesterhoeft A."/>
            <person name="Fazelina G."/>
            <person name="Fosker N."/>
            <person name="Frasch A.C."/>
            <person name="Fraser A."/>
            <person name="Fuchs M."/>
            <person name="Gabel C."/>
            <person name="Goble A."/>
            <person name="Goffeau A."/>
            <person name="Harris D."/>
            <person name="Hertz-Fowler C."/>
            <person name="Hilbert H."/>
            <person name="Horn D."/>
            <person name="Huang Y."/>
            <person name="Klages S."/>
            <person name="Knights A."/>
            <person name="Kube M."/>
            <person name="Larke N."/>
            <person name="Litvin L."/>
            <person name="Lord A."/>
            <person name="Louie T."/>
            <person name="Marra M."/>
            <person name="Masuy D."/>
            <person name="Matthews K."/>
            <person name="Michaeli S."/>
            <person name="Mottram J.C."/>
            <person name="Muller-Auer S."/>
            <person name="Munden H."/>
            <person name="Nelson S."/>
            <person name="Norbertczak H."/>
            <person name="Oliver K."/>
            <person name="O'neil S."/>
            <person name="Pentony M."/>
            <person name="Pohl T.M."/>
            <person name="Price C."/>
            <person name="Purnelle B."/>
            <person name="Quail M.A."/>
            <person name="Rabbinowitsch E."/>
            <person name="Reinhardt R."/>
            <person name="Rieger M."/>
            <person name="Rinta J."/>
            <person name="Robben J."/>
            <person name="Robertson L."/>
            <person name="Ruiz J.C."/>
            <person name="Rutter S."/>
            <person name="Saunders D."/>
            <person name="Schafer M."/>
            <person name="Schein J."/>
            <person name="Schwartz D.C."/>
            <person name="Seeger K."/>
            <person name="Seyler A."/>
            <person name="Sharp S."/>
            <person name="Shin H."/>
            <person name="Sivam D."/>
            <person name="Squares R."/>
            <person name="Squares S."/>
            <person name="Tosato V."/>
            <person name="Vogt C."/>
            <person name="Volckaert G."/>
            <person name="Wambutt R."/>
            <person name="Warren T."/>
            <person name="Wedler H."/>
            <person name="Woodward J."/>
            <person name="Zhou S."/>
            <person name="Zimmermann W."/>
            <person name="Smith D.F."/>
            <person name="Blackwell J.M."/>
            <person name="Stuart K.D."/>
            <person name="Barrell B."/>
            <person name="Myler P.J."/>
        </authorList>
    </citation>
    <scope>NUCLEOTIDE SEQUENCE [LARGE SCALE GENOMIC DNA]</scope>
    <source>
        <strain evidence="3">MHOM/IL/81/Friedlin</strain>
    </source>
</reference>
<feature type="region of interest" description="Disordered" evidence="1">
    <location>
        <begin position="1"/>
        <end position="23"/>
    </location>
</feature>
<dbReference type="VEuPathDB" id="TriTrypDB:LMJSD75_350029300"/>
<dbReference type="HOGENOM" id="CLU_1121886_0_0_1"/>
<dbReference type="EMBL" id="FR796431">
    <property type="protein sequence ID" value="CBZ12859.1"/>
    <property type="molecule type" value="Genomic_DNA"/>
</dbReference>
<reference evidence="2 3" key="2">
    <citation type="journal article" date="2011" name="Genome Res.">
        <title>Chromosome and gene copy number variation allow major structural change between species and strains of Leishmania.</title>
        <authorList>
            <person name="Rogers M.B."/>
            <person name="Hilley J.D."/>
            <person name="Dickens N.J."/>
            <person name="Wilkes J."/>
            <person name="Bates P.A."/>
            <person name="Depledge D.P."/>
            <person name="Harris D."/>
            <person name="Her Y."/>
            <person name="Herzyk P."/>
            <person name="Imamura H."/>
            <person name="Otto T.D."/>
            <person name="Sanders M."/>
            <person name="Seeger K."/>
            <person name="Dujardin J.C."/>
            <person name="Berriman M."/>
            <person name="Smith D.F."/>
            <person name="Hertz-Fowler C."/>
            <person name="Mottram J.C."/>
        </authorList>
    </citation>
    <scope>NUCLEOTIDE SEQUENCE [LARGE SCALE GENOMIC DNA]</scope>
    <source>
        <strain evidence="3">MHOM/IL/81/Friedlin</strain>
    </source>
</reference>
<feature type="region of interest" description="Disordered" evidence="1">
    <location>
        <begin position="220"/>
        <end position="248"/>
    </location>
</feature>
<evidence type="ECO:0000256" key="1">
    <source>
        <dbReference type="SAM" id="MobiDB-lite"/>
    </source>
</evidence>
<dbReference type="VEuPathDB" id="TriTrypDB:LMJFC_350030800"/>
<protein>
    <submittedName>
        <fullName evidence="2">Uncharacterized protein</fullName>
    </submittedName>
</protein>
<dbReference type="OMA" id="ICVDPRW"/>
<dbReference type="AlphaFoldDB" id="E9AF55"/>
<proteinExistence type="predicted"/>
<evidence type="ECO:0000313" key="3">
    <source>
        <dbReference type="Proteomes" id="UP000000542"/>
    </source>
</evidence>
<feature type="compositionally biased region" description="Polar residues" evidence="1">
    <location>
        <begin position="230"/>
        <end position="248"/>
    </location>
</feature>
<accession>E9AF55</accession>
<dbReference type="VEuPathDB" id="TriTrypDB:LmjF.35.2310"/>
<dbReference type="GeneID" id="12982526"/>
<dbReference type="RefSeq" id="XP_003722625.1">
    <property type="nucleotide sequence ID" value="XM_003722577.1"/>
</dbReference>
<dbReference type="GO" id="GO:0030150">
    <property type="term" value="P:protein import into mitochondrial matrix"/>
    <property type="evidence" value="ECO:0000318"/>
    <property type="project" value="GO_Central"/>
</dbReference>
<evidence type="ECO:0000313" key="2">
    <source>
        <dbReference type="EMBL" id="CBZ12859.1"/>
    </source>
</evidence>
<keyword evidence="3" id="KW-1185">Reference proteome</keyword>
<sequence>MGRRTVATPTVMTSAPSASHSSGAYTTLTSRLRSAAIAASASAAVGTRRGALRADSPQLHGCVGAGGSSPALFRPTRVARIPPQLARFLIAGSAALLQVFMVAYQRESQKLRQEEQARGAVGSAEDSTRFGNPRAMSAMEAMQVLGLDRSFPDAYTSVQQAEARSMSTSALLPLAPGEARRTAQQNFERMFDLAAKEGNVFLAGKLSAAYRICVDPRWDQATSGKDETADANTRSTTATNAGEQGRTL</sequence>
<organism evidence="2 3">
    <name type="scientific">Leishmania major</name>
    <dbReference type="NCBI Taxonomy" id="5664"/>
    <lineage>
        <taxon>Eukaryota</taxon>
        <taxon>Discoba</taxon>
        <taxon>Euglenozoa</taxon>
        <taxon>Kinetoplastea</taxon>
        <taxon>Metakinetoplastina</taxon>
        <taxon>Trypanosomatida</taxon>
        <taxon>Trypanosomatidae</taxon>
        <taxon>Leishmaniinae</taxon>
        <taxon>Leishmania</taxon>
    </lineage>
</organism>
<dbReference type="Proteomes" id="UP000000542">
    <property type="component" value="Chromosome 35"/>
</dbReference>